<dbReference type="OrthoDB" id="7069303at2"/>
<proteinExistence type="predicted"/>
<comment type="caution">
    <text evidence="1">The sequence shown here is derived from an EMBL/GenBank/DDBJ whole genome shotgun (WGS) entry which is preliminary data.</text>
</comment>
<dbReference type="Proteomes" id="UP000287330">
    <property type="component" value="Unassembled WGS sequence"/>
</dbReference>
<sequence>MTKSRSIRRANKTTTSLAEILAAEGIRTIVPGLSISYELGKLMFNHAKQFRQDQVESRLELFHEALLSDNVESEPSLDSKFLNKQFDIDDYHLLLESCVRDIEDEKAEVYANLMRSLIDRRIMPERRRDIIQMVRELSSYEIRLLRQGYIHSRFRMFGVQSGPDFKSVDSGGRASDRRSVNKFTYHGLTDERTGKLTKFAEELIELVFPETELLPESIGAVQASGLKVLILCYRLDDQWSLDVTEAIQQALDRMATESFPVALLKANATIGHTMHQAGILIVDDSDAFKNNVDWEAVRMFSEKRPLLRINIRDNNVDIGNARVLDEYDIVGSSKQEVRDELERLFKSLLQHDYPQAGV</sequence>
<name>A0A432Y2L7_9GAMM</name>
<reference evidence="2" key="1">
    <citation type="journal article" date="2018" name="Front. Microbiol.">
        <title>Genome-Based Analysis Reveals the Taxonomy and Diversity of the Family Idiomarinaceae.</title>
        <authorList>
            <person name="Liu Y."/>
            <person name="Lai Q."/>
            <person name="Shao Z."/>
        </authorList>
    </citation>
    <scope>NUCLEOTIDE SEQUENCE [LARGE SCALE GENOMIC DNA]</scope>
    <source>
        <strain evidence="2">F23</strain>
    </source>
</reference>
<accession>A0A432Y2L7</accession>
<evidence type="ECO:0000313" key="2">
    <source>
        <dbReference type="Proteomes" id="UP000287330"/>
    </source>
</evidence>
<dbReference type="AlphaFoldDB" id="A0A432Y2L7"/>
<keyword evidence="2" id="KW-1185">Reference proteome</keyword>
<dbReference type="EMBL" id="PIPV01000004">
    <property type="protein sequence ID" value="RUO55200.1"/>
    <property type="molecule type" value="Genomic_DNA"/>
</dbReference>
<gene>
    <name evidence="1" type="ORF">CWE25_07435</name>
</gene>
<protein>
    <submittedName>
        <fullName evidence="1">Uncharacterized protein</fullName>
    </submittedName>
</protein>
<evidence type="ECO:0000313" key="1">
    <source>
        <dbReference type="EMBL" id="RUO55200.1"/>
    </source>
</evidence>
<organism evidence="1 2">
    <name type="scientific">Idiomarina fontislapidosi</name>
    <dbReference type="NCBI Taxonomy" id="263723"/>
    <lineage>
        <taxon>Bacteria</taxon>
        <taxon>Pseudomonadati</taxon>
        <taxon>Pseudomonadota</taxon>
        <taxon>Gammaproteobacteria</taxon>
        <taxon>Alteromonadales</taxon>
        <taxon>Idiomarinaceae</taxon>
        <taxon>Idiomarina</taxon>
    </lineage>
</organism>
<dbReference type="RefSeq" id="WP_110574238.1">
    <property type="nucleotide sequence ID" value="NZ_PIPV01000004.1"/>
</dbReference>